<dbReference type="EMBL" id="CP142737">
    <property type="protein sequence ID" value="WUR05175.1"/>
    <property type="molecule type" value="Genomic_DNA"/>
</dbReference>
<evidence type="ECO:0000256" key="3">
    <source>
        <dbReference type="ARBA" id="ARBA00023274"/>
    </source>
</evidence>
<name>A0AAX4JGM1_9MICR</name>
<dbReference type="AlphaFoldDB" id="A0AAX4JGM1"/>
<keyword evidence="5" id="KW-1185">Reference proteome</keyword>
<sequence>MFIPGIFVSHRRALRRIRHTQALIKINNVVNKEQAKNYIGHVVVSKRLNDDKTPRDVEGVVIGVHGNKGLVRVKFERNMPAKSVTNVVEVRLVKKEIN</sequence>
<dbReference type="Gene3D" id="2.40.10.190">
    <property type="entry name" value="translation elongation factor selb, chain A, domain 4"/>
    <property type="match status" value="1"/>
</dbReference>
<dbReference type="GO" id="GO:0005840">
    <property type="term" value="C:ribosome"/>
    <property type="evidence" value="ECO:0007669"/>
    <property type="project" value="UniProtKB-KW"/>
</dbReference>
<keyword evidence="2 4" id="KW-0689">Ribosomal protein</keyword>
<dbReference type="InterPro" id="IPR038661">
    <property type="entry name" value="Ribosomal_eL33_sf"/>
</dbReference>
<accession>A0AAX4JGM1</accession>
<comment type="similarity">
    <text evidence="1">Belongs to the eukaryotic ribosomal protein eL33 family.</text>
</comment>
<evidence type="ECO:0000256" key="2">
    <source>
        <dbReference type="ARBA" id="ARBA00022980"/>
    </source>
</evidence>
<protein>
    <submittedName>
        <fullName evidence="4">Ribosomal protein eL33</fullName>
    </submittedName>
</protein>
<dbReference type="GO" id="GO:1990904">
    <property type="term" value="C:ribonucleoprotein complex"/>
    <property type="evidence" value="ECO:0007669"/>
    <property type="project" value="UniProtKB-KW"/>
</dbReference>
<reference evidence="4" key="1">
    <citation type="journal article" date="2024" name="BMC Genomics">
        <title>Functional annotation of a divergent genome using sequence and structure-based similarity.</title>
        <authorList>
            <person name="Svedberg D."/>
            <person name="Winiger R.R."/>
            <person name="Berg A."/>
            <person name="Sharma H."/>
            <person name="Tellgren-Roth C."/>
            <person name="Debrunner-Vossbrinck B.A."/>
            <person name="Vossbrinck C.R."/>
            <person name="Barandun J."/>
        </authorList>
    </citation>
    <scope>NUCLEOTIDE SEQUENCE</scope>
    <source>
        <strain evidence="4">Illinois isolate</strain>
    </source>
</reference>
<evidence type="ECO:0000256" key="1">
    <source>
        <dbReference type="ARBA" id="ARBA00009269"/>
    </source>
</evidence>
<keyword evidence="3" id="KW-0687">Ribonucleoprotein</keyword>
<dbReference type="PANTHER" id="PTHR10902">
    <property type="entry name" value="60S RIBOSOMAL PROTEIN L35A"/>
    <property type="match status" value="1"/>
</dbReference>
<gene>
    <name evidence="4" type="ORF">VNE69_12160</name>
</gene>
<evidence type="ECO:0000313" key="5">
    <source>
        <dbReference type="Proteomes" id="UP001334084"/>
    </source>
</evidence>
<dbReference type="KEGG" id="vnx:VNE69_12160"/>
<dbReference type="RefSeq" id="XP_065331320.1">
    <property type="nucleotide sequence ID" value="XM_065475248.1"/>
</dbReference>
<dbReference type="Pfam" id="PF01247">
    <property type="entry name" value="Ribosomal_L35Ae"/>
    <property type="match status" value="1"/>
</dbReference>
<organism evidence="4 5">
    <name type="scientific">Vairimorpha necatrix</name>
    <dbReference type="NCBI Taxonomy" id="6039"/>
    <lineage>
        <taxon>Eukaryota</taxon>
        <taxon>Fungi</taxon>
        <taxon>Fungi incertae sedis</taxon>
        <taxon>Microsporidia</taxon>
        <taxon>Nosematidae</taxon>
        <taxon>Vairimorpha</taxon>
    </lineage>
</organism>
<dbReference type="GO" id="GO:0003735">
    <property type="term" value="F:structural constituent of ribosome"/>
    <property type="evidence" value="ECO:0007669"/>
    <property type="project" value="InterPro"/>
</dbReference>
<proteinExistence type="inferred from homology"/>
<dbReference type="InterPro" id="IPR009000">
    <property type="entry name" value="Transl_B-barrel_sf"/>
</dbReference>
<dbReference type="SUPFAM" id="SSF50447">
    <property type="entry name" value="Translation proteins"/>
    <property type="match status" value="1"/>
</dbReference>
<dbReference type="GO" id="GO:0006412">
    <property type="term" value="P:translation"/>
    <property type="evidence" value="ECO:0007669"/>
    <property type="project" value="InterPro"/>
</dbReference>
<evidence type="ECO:0000313" key="4">
    <source>
        <dbReference type="EMBL" id="WUR05175.1"/>
    </source>
</evidence>
<dbReference type="Proteomes" id="UP001334084">
    <property type="component" value="Chromosome 12"/>
</dbReference>
<dbReference type="InterPro" id="IPR001780">
    <property type="entry name" value="Ribosomal_eL33"/>
</dbReference>
<dbReference type="GeneID" id="90543022"/>